<dbReference type="eggNOG" id="ENOG50339ZY">
    <property type="taxonomic scope" value="Bacteria"/>
</dbReference>
<feature type="domain" description="Alpha-(1,3)-fucosyltransferase FucT N-terminal" evidence="1">
    <location>
        <begin position="46"/>
        <end position="126"/>
    </location>
</feature>
<dbReference type="AlphaFoldDB" id="I0ETS7"/>
<dbReference type="GO" id="GO:0016740">
    <property type="term" value="F:transferase activity"/>
    <property type="evidence" value="ECO:0007669"/>
    <property type="project" value="UniProtKB-KW"/>
</dbReference>
<dbReference type="KEGG" id="hcm:HCD_06735"/>
<dbReference type="Proteomes" id="UP000005013">
    <property type="component" value="Chromosome"/>
</dbReference>
<dbReference type="Pfam" id="PF18025">
    <property type="entry name" value="FucT_N"/>
    <property type="match status" value="1"/>
</dbReference>
<dbReference type="PATRIC" id="fig|1163745.3.peg.1421"/>
<proteinExistence type="predicted"/>
<evidence type="ECO:0000313" key="2">
    <source>
        <dbReference type="EMBL" id="AFI06346.1"/>
    </source>
</evidence>
<gene>
    <name evidence="2" type="ordered locus">HCD_06735</name>
</gene>
<name>I0ETS7_HELCM</name>
<accession>I0ETS7</accession>
<keyword evidence="2" id="KW-0808">Transferase</keyword>
<dbReference type="InterPro" id="IPR042574">
    <property type="entry name" value="FucT_N_sf"/>
</dbReference>
<sequence length="213" mass="24180">MFQPLLDAFMDSTQIEEVSSKPPLNIAVANWWTGNETEAEEFKYFILYPILSQHYEITLHANPNKPTDIVFSNPLGATRNILSYPNTKRIFYTSENQVPDFNLFDYAIGFDELEFKERYLRMPLYYAQLHRCAELTNDTTSPYKLKPNSPYSQTKPTHHFKTNHPHLCSVVNGDIDPLKREFASFVASNSQAPVRNAFYDALSSVGAIAGGGG</sequence>
<dbReference type="EMBL" id="CP003481">
    <property type="protein sequence ID" value="AFI06346.1"/>
    <property type="molecule type" value="Genomic_DNA"/>
</dbReference>
<dbReference type="STRING" id="1163745.HCD_06735"/>
<evidence type="ECO:0000259" key="1">
    <source>
        <dbReference type="Pfam" id="PF18025"/>
    </source>
</evidence>
<dbReference type="HOGENOM" id="CLU_045377_2_0_7"/>
<dbReference type="InterPro" id="IPR041058">
    <property type="entry name" value="FucT_N"/>
</dbReference>
<dbReference type="SUPFAM" id="SSF53756">
    <property type="entry name" value="UDP-Glycosyltransferase/glycogen phosphorylase"/>
    <property type="match status" value="1"/>
</dbReference>
<organism evidence="2 3">
    <name type="scientific">Helicobacter cetorum (strain ATCC BAA-540 / CCUG 52418 / MIT 99-5656)</name>
    <dbReference type="NCBI Taxonomy" id="1163745"/>
    <lineage>
        <taxon>Bacteria</taxon>
        <taxon>Pseudomonadati</taxon>
        <taxon>Campylobacterota</taxon>
        <taxon>Epsilonproteobacteria</taxon>
        <taxon>Campylobacterales</taxon>
        <taxon>Helicobacteraceae</taxon>
        <taxon>Helicobacter</taxon>
    </lineage>
</organism>
<reference evidence="2 3" key="1">
    <citation type="journal article" date="2013" name="PLoS ONE">
        <title>Sequence Divergence and Conservation in Genomes ofHelicobacter cetorum Strains from a Dolphin and a Whale.</title>
        <authorList>
            <person name="Kersulyte D."/>
            <person name="Rossi M."/>
            <person name="Berg D.E."/>
        </authorList>
    </citation>
    <scope>NUCLEOTIDE SEQUENCE [LARGE SCALE GENOMIC DNA]</scope>
    <source>
        <strain evidence="2 3">MIT 99-5656</strain>
    </source>
</reference>
<protein>
    <submittedName>
        <fullName evidence="2">Alpha1,3-fucosyl transferase</fullName>
    </submittedName>
</protein>
<keyword evidence="3" id="KW-1185">Reference proteome</keyword>
<dbReference type="Gene3D" id="3.40.50.11650">
    <property type="entry name" value="Glycosyl transferase family 10, N-terminal domain"/>
    <property type="match status" value="1"/>
</dbReference>
<evidence type="ECO:0000313" key="3">
    <source>
        <dbReference type="Proteomes" id="UP000005013"/>
    </source>
</evidence>